<gene>
    <name evidence="2" type="ORF">FB563_6609</name>
</gene>
<evidence type="ECO:0000256" key="1">
    <source>
        <dbReference type="SAM" id="MobiDB-lite"/>
    </source>
</evidence>
<evidence type="ECO:0000313" key="3">
    <source>
        <dbReference type="Proteomes" id="UP000318103"/>
    </source>
</evidence>
<keyword evidence="3" id="KW-1185">Reference proteome</keyword>
<dbReference type="Proteomes" id="UP000318103">
    <property type="component" value="Unassembled WGS sequence"/>
</dbReference>
<dbReference type="EMBL" id="VFNX01000002">
    <property type="protein sequence ID" value="TQK86475.1"/>
    <property type="molecule type" value="Genomic_DNA"/>
</dbReference>
<dbReference type="OrthoDB" id="4328450at2"/>
<dbReference type="RefSeq" id="WP_055703996.1">
    <property type="nucleotide sequence ID" value="NZ_JBPJFI010000001.1"/>
</dbReference>
<proteinExistence type="predicted"/>
<accession>A0A542TI17</accession>
<sequence length="113" mass="12752">MLLPAKSEVRRLLRHYRVCEAATVAAPADLASRAAFEDSGYTLCVLMDERNPREAVAAARRYLRTDLVTYLRERKGRTRAASVGRRSRRSAPTTQDSRAGRPLAPAQPRRDER</sequence>
<dbReference type="AlphaFoldDB" id="A0A542TI17"/>
<organism evidence="2 3">
    <name type="scientific">Streptomyces puniciscabiei</name>
    <dbReference type="NCBI Taxonomy" id="164348"/>
    <lineage>
        <taxon>Bacteria</taxon>
        <taxon>Bacillati</taxon>
        <taxon>Actinomycetota</taxon>
        <taxon>Actinomycetes</taxon>
        <taxon>Kitasatosporales</taxon>
        <taxon>Streptomycetaceae</taxon>
        <taxon>Streptomyces</taxon>
    </lineage>
</organism>
<reference evidence="2 3" key="1">
    <citation type="submission" date="2019-06" db="EMBL/GenBank/DDBJ databases">
        <title>Sequencing the genomes of 1000 actinobacteria strains.</title>
        <authorList>
            <person name="Klenk H.-P."/>
        </authorList>
    </citation>
    <scope>NUCLEOTIDE SEQUENCE [LARGE SCALE GENOMIC DNA]</scope>
    <source>
        <strain evidence="2 3">DSM 41929</strain>
    </source>
</reference>
<protein>
    <submittedName>
        <fullName evidence="2">Uncharacterized protein DUF5133</fullName>
    </submittedName>
</protein>
<feature type="region of interest" description="Disordered" evidence="1">
    <location>
        <begin position="74"/>
        <end position="113"/>
    </location>
</feature>
<dbReference type="InterPro" id="IPR033457">
    <property type="entry name" value="DUF5133"/>
</dbReference>
<evidence type="ECO:0000313" key="2">
    <source>
        <dbReference type="EMBL" id="TQK86475.1"/>
    </source>
</evidence>
<comment type="caution">
    <text evidence="2">The sequence shown here is derived from an EMBL/GenBank/DDBJ whole genome shotgun (WGS) entry which is preliminary data.</text>
</comment>
<dbReference type="Pfam" id="PF17196">
    <property type="entry name" value="DUF5133"/>
    <property type="match status" value="1"/>
</dbReference>
<name>A0A542TI17_9ACTN</name>